<sequence length="229" mass="26119">MTPNGFVQWLPLRPSVVLIDRICSNSSTPFSIDFYNIERKDRSGDWTPCAAVAGDQTKGTAEDLGIGQTYQFREKLFQMLFKLLAVYLVCFCYLRGTIAVEVTFVLPNGSSYDVELISGSSHTEASTAIYNYCRNHRETCPKVVDQDLWIATEEASRHWGDYETSTMFPEGQVVYVEEFTNFLVKRNESDNRPKSFRKNLKRVTAADIMEELGQTNNALMIKIKAQTKY</sequence>
<keyword evidence="1" id="KW-1185">Reference proteome</keyword>
<evidence type="ECO:0000313" key="2">
    <source>
        <dbReference type="WBParaSite" id="jg688.2"/>
    </source>
</evidence>
<protein>
    <submittedName>
        <fullName evidence="2">Uncharacterized protein</fullName>
    </submittedName>
</protein>
<dbReference type="Proteomes" id="UP000887574">
    <property type="component" value="Unplaced"/>
</dbReference>
<evidence type="ECO:0000313" key="1">
    <source>
        <dbReference type="Proteomes" id="UP000887574"/>
    </source>
</evidence>
<dbReference type="WBParaSite" id="jg688.2">
    <property type="protein sequence ID" value="jg688.2"/>
    <property type="gene ID" value="jg688"/>
</dbReference>
<dbReference type="AlphaFoldDB" id="A0A915EKK3"/>
<name>A0A915EKK3_9BILA</name>
<proteinExistence type="predicted"/>
<reference evidence="2" key="1">
    <citation type="submission" date="2022-11" db="UniProtKB">
        <authorList>
            <consortium name="WormBaseParasite"/>
        </authorList>
    </citation>
    <scope>IDENTIFICATION</scope>
</reference>
<organism evidence="1 2">
    <name type="scientific">Ditylenchus dipsaci</name>
    <dbReference type="NCBI Taxonomy" id="166011"/>
    <lineage>
        <taxon>Eukaryota</taxon>
        <taxon>Metazoa</taxon>
        <taxon>Ecdysozoa</taxon>
        <taxon>Nematoda</taxon>
        <taxon>Chromadorea</taxon>
        <taxon>Rhabditida</taxon>
        <taxon>Tylenchina</taxon>
        <taxon>Tylenchomorpha</taxon>
        <taxon>Sphaerularioidea</taxon>
        <taxon>Anguinidae</taxon>
        <taxon>Anguininae</taxon>
        <taxon>Ditylenchus</taxon>
    </lineage>
</organism>
<accession>A0A915EKK3</accession>